<dbReference type="EMBL" id="CAJNDS010002481">
    <property type="protein sequence ID" value="CAE7493289.1"/>
    <property type="molecule type" value="Genomic_DNA"/>
</dbReference>
<dbReference type="PROSITE" id="PS00141">
    <property type="entry name" value="ASP_PROTEASE"/>
    <property type="match status" value="1"/>
</dbReference>
<dbReference type="PANTHER" id="PTHR11439:SF483">
    <property type="entry name" value="PEPTIDE SYNTHASE GLIP-LIKE, PUTATIVE (AFU_ORTHOLOGUE AFUA_3G12920)-RELATED"/>
    <property type="match status" value="1"/>
</dbReference>
<dbReference type="InterPro" id="IPR001969">
    <property type="entry name" value="Aspartic_peptidase_AS"/>
</dbReference>
<evidence type="ECO:0000313" key="3">
    <source>
        <dbReference type="EMBL" id="CAE7493289.1"/>
    </source>
</evidence>
<dbReference type="InterPro" id="IPR003034">
    <property type="entry name" value="SAP_dom"/>
</dbReference>
<evidence type="ECO:0000259" key="2">
    <source>
        <dbReference type="PROSITE" id="PS50800"/>
    </source>
</evidence>
<feature type="compositionally biased region" description="Low complexity" evidence="1">
    <location>
        <begin position="865"/>
        <end position="879"/>
    </location>
</feature>
<dbReference type="PANTHER" id="PTHR11439">
    <property type="entry name" value="GAG-POL-RELATED RETROTRANSPOSON"/>
    <property type="match status" value="1"/>
</dbReference>
<proteinExistence type="predicted"/>
<organism evidence="3 4">
    <name type="scientific">Symbiodinium natans</name>
    <dbReference type="NCBI Taxonomy" id="878477"/>
    <lineage>
        <taxon>Eukaryota</taxon>
        <taxon>Sar</taxon>
        <taxon>Alveolata</taxon>
        <taxon>Dinophyceae</taxon>
        <taxon>Suessiales</taxon>
        <taxon>Symbiodiniaceae</taxon>
        <taxon>Symbiodinium</taxon>
    </lineage>
</organism>
<dbReference type="GO" id="GO:0004190">
    <property type="term" value="F:aspartic-type endopeptidase activity"/>
    <property type="evidence" value="ECO:0007669"/>
    <property type="project" value="InterPro"/>
</dbReference>
<dbReference type="Proteomes" id="UP000604046">
    <property type="component" value="Unassembled WGS sequence"/>
</dbReference>
<feature type="region of interest" description="Disordered" evidence="1">
    <location>
        <begin position="838"/>
        <end position="903"/>
    </location>
</feature>
<feature type="compositionally biased region" description="Acidic residues" evidence="1">
    <location>
        <begin position="945"/>
        <end position="956"/>
    </location>
</feature>
<evidence type="ECO:0000313" key="4">
    <source>
        <dbReference type="Proteomes" id="UP000604046"/>
    </source>
</evidence>
<dbReference type="GO" id="GO:0006508">
    <property type="term" value="P:proteolysis"/>
    <property type="evidence" value="ECO:0007669"/>
    <property type="project" value="InterPro"/>
</dbReference>
<dbReference type="CDD" id="cd09272">
    <property type="entry name" value="RNase_HI_RT_Ty1"/>
    <property type="match status" value="1"/>
</dbReference>
<feature type="domain" description="SAP" evidence="2">
    <location>
        <begin position="676"/>
        <end position="710"/>
    </location>
</feature>
<gene>
    <name evidence="3" type="ORF">SNAT2548_LOCUS27639</name>
</gene>
<feature type="compositionally biased region" description="Pro residues" evidence="1">
    <location>
        <begin position="843"/>
        <end position="853"/>
    </location>
</feature>
<keyword evidence="4" id="KW-1185">Reference proteome</keyword>
<name>A0A812SQS4_9DINO</name>
<dbReference type="PROSITE" id="PS50800">
    <property type="entry name" value="SAP"/>
    <property type="match status" value="1"/>
</dbReference>
<protein>
    <recommendedName>
        <fullName evidence="2">SAP domain-containing protein</fullName>
    </recommendedName>
</protein>
<comment type="caution">
    <text evidence="3">The sequence shown here is derived from an EMBL/GenBank/DDBJ whole genome shotgun (WGS) entry which is preliminary data.</text>
</comment>
<dbReference type="OrthoDB" id="413361at2759"/>
<accession>A0A812SQS4</accession>
<reference evidence="3" key="1">
    <citation type="submission" date="2021-02" db="EMBL/GenBank/DDBJ databases">
        <authorList>
            <person name="Dougan E. K."/>
            <person name="Rhodes N."/>
            <person name="Thang M."/>
            <person name="Chan C."/>
        </authorList>
    </citation>
    <scope>NUCLEOTIDE SEQUENCE</scope>
</reference>
<sequence>MDMLARVVTQSAEQTRQMHETLDLLARRNVNENGMWAKLISKPEQFKPKNREEELVQFPDWAWSFKQYLRVVSPSACTLLDEIEANPNDICDHDTMMDEAVEHSRQMYSLLASLLRERPQQLLRSVPEGNGCETWRLLVSTLAPSSKSRSLALLGAISQFPSMSVQNVHEQILKLEELCRKYEQSSHKEVDPELKAAILVRALPASIKTHVSLQCKEDATCETIRETVLRYERTTQKWTSQIVSGEDSSAPMEVDRVKDDESVPLCTVYQLHCDGEEEREEESEWWCRCVTEYFDISDPEDEIQETTDDVWESFDMTVDDALEGDEVWIKNFVRMVDDDEESQGKELGGQCWEIVLDSGADVSVMPEAWLSKGSEPEASQRNVRMCDAQGRSMPNLGSRLVTLDLGPACIQEQFHASSVGSPLLSLGRLLKKGWSLERKNNVLCLCCEDVSVPVSFKRNSLVVEASVFAVREASDVSPRNPAERVQPLQEGRRTFAQLNFDPEELAASGEGQEDAEGRKWTFVAGGDPVCISVGLKFVNPSSLLNLGVWKYRTTLVKVAGRWELLELQQNVNNLSSCDEYLPGILYESMTVTVMQRTLRSLEATGIILEETLSPANAEAPKPDEGEKAIETLGAEIGMPDDANLSDPEPMPEVATPGIQLERPIPDSIEIEGLNYDANSSAADLKKACKHLGIGASGSKTVLYKRLVRHLHRRQAEGDLSLQDAARFPIRDPRPEPSAPKLACFGEAVYFALASPHVKKGKPKFVKGLFLGKTLQNDMYICGTALGVYVASTIRRLPQDQAWGKVVLKEFQGKPWKYGLVSAGTKLVPGLKDRLPQSVESLPLPLPTPVPLPQESPGDEAASDPSESSSESSKTKMSSSGGDGVSKAGTKREHGQLQAPPLYAGEAPVKKVRAVRVGEEEYHVGDEDLDDWFEGLQFDAKFLDEDLPDFSPEEEGLENSRSENSEAEGPPILTEEQLEIVEEESKATELNRLLSMGVLVEVQYEPPYELLPHLFTSTPGWELRAFDVKDALLMVPQKETLYIRLNEKTYKVLKCLPGQQIAPVYWHEQLSGDLREAGMESNLACPVVFGGPQKGTTIHVDDGLMGGTAKALDEVTNVLKSKYKLEVSDPLRRPGDRLRFLKRTFEVVEEGLQISVDPKYLEKVVEILGITRPRSRKVPSTQEIRASDDSPPLSPASAVQYRAALGCILYIAPDRPDCQHTVSMLARGMSKPSEHQMKCLKYLAEYLYSTRDYALTLRWSYPGRTLLDESPRERPDEVPEENPEPRVRILEAISDSDWAGNKDRKSLSAGALFLDGNLMFSYARRQASISLSSCESELIASSSAIAEGLYLRNILKTLCPDEVQLVARLDSSSARAVMAKAGVSRLRHLDVRLLWVQGLVQRQEVQLKPISTPDNPTDIGTKPLHSERIRYLLTLMGFRNPDGALSSSSVARVHRVRSSSTAQHSQLLRLSAFLLAIALSRVVSPMEESSEFEASELMEKILPNHGKVCDGRQADVDLCFERKLGGWSGIGHAGVGHRHWSDNCVNENFVFTESYLTASYVNENFVFTESYLTASYVNENFVFTESYLAASYFSENFVFTESYLTASYVNENFVFTESYLTASYFSENFVFTESYLTESYLTENFVFIESYLSYDSANVREGRETALESLRQRSVARSKQRQAVRDQRKQFVQFAEKSLALEGERDRAAWIASSWGECYHRSRQCEALLKVKQTSLVTVEEAWNRELAPCKLCEPEHWRIYVLE</sequence>
<feature type="region of interest" description="Disordered" evidence="1">
    <location>
        <begin position="945"/>
        <end position="971"/>
    </location>
</feature>
<evidence type="ECO:0000256" key="1">
    <source>
        <dbReference type="SAM" id="MobiDB-lite"/>
    </source>
</evidence>
<dbReference type="Pfam" id="PF02037">
    <property type="entry name" value="SAP"/>
    <property type="match status" value="1"/>
</dbReference>